<dbReference type="Pfam" id="PF00005">
    <property type="entry name" value="ABC_tran"/>
    <property type="match status" value="1"/>
</dbReference>
<dbReference type="PANTHER" id="PTHR42711:SF16">
    <property type="entry name" value="ABC TRANSPORTER ATP-BINDING PROTEIN"/>
    <property type="match status" value="1"/>
</dbReference>
<dbReference type="GO" id="GO:0005524">
    <property type="term" value="F:ATP binding"/>
    <property type="evidence" value="ECO:0007669"/>
    <property type="project" value="UniProtKB-KW"/>
</dbReference>
<feature type="domain" description="ABC transporter" evidence="6">
    <location>
        <begin position="2"/>
        <end position="227"/>
    </location>
</feature>
<protein>
    <submittedName>
        <fullName evidence="7">ABC transporter ATP-binding protein</fullName>
    </submittedName>
</protein>
<proteinExistence type="predicted"/>
<comment type="subcellular location">
    <subcellularLocation>
        <location evidence="1">Cell membrane</location>
        <topology evidence="1">Peripheral membrane protein</topology>
    </subcellularLocation>
</comment>
<dbReference type="SMART" id="SM00382">
    <property type="entry name" value="AAA"/>
    <property type="match status" value="1"/>
</dbReference>
<keyword evidence="8" id="KW-1185">Reference proteome</keyword>
<dbReference type="CDD" id="cd03230">
    <property type="entry name" value="ABC_DR_subfamily_A"/>
    <property type="match status" value="1"/>
</dbReference>
<gene>
    <name evidence="7" type="ORF">IEZ25_00235</name>
</gene>
<dbReference type="Proteomes" id="UP000649289">
    <property type="component" value="Unassembled WGS sequence"/>
</dbReference>
<dbReference type="PROSITE" id="PS00211">
    <property type="entry name" value="ABC_TRANSPORTER_1"/>
    <property type="match status" value="1"/>
</dbReference>
<dbReference type="InterPro" id="IPR027417">
    <property type="entry name" value="P-loop_NTPase"/>
</dbReference>
<accession>A0ABR8MBW5</accession>
<comment type="caution">
    <text evidence="7">The sequence shown here is derived from an EMBL/GenBank/DDBJ whole genome shotgun (WGS) entry which is preliminary data.</text>
</comment>
<evidence type="ECO:0000256" key="5">
    <source>
        <dbReference type="ARBA" id="ARBA00023251"/>
    </source>
</evidence>
<dbReference type="InterPro" id="IPR050763">
    <property type="entry name" value="ABC_transporter_ATP-binding"/>
</dbReference>
<dbReference type="InterPro" id="IPR017871">
    <property type="entry name" value="ABC_transporter-like_CS"/>
</dbReference>
<keyword evidence="2" id="KW-0813">Transport</keyword>
<evidence type="ECO:0000256" key="3">
    <source>
        <dbReference type="ARBA" id="ARBA00022741"/>
    </source>
</evidence>
<dbReference type="SUPFAM" id="SSF52540">
    <property type="entry name" value="P-loop containing nucleoside triphosphate hydrolases"/>
    <property type="match status" value="1"/>
</dbReference>
<keyword evidence="3" id="KW-0547">Nucleotide-binding</keyword>
<evidence type="ECO:0000259" key="6">
    <source>
        <dbReference type="PROSITE" id="PS50893"/>
    </source>
</evidence>
<evidence type="ECO:0000256" key="4">
    <source>
        <dbReference type="ARBA" id="ARBA00022840"/>
    </source>
</evidence>
<dbReference type="PROSITE" id="PS50893">
    <property type="entry name" value="ABC_TRANSPORTER_2"/>
    <property type="match status" value="1"/>
</dbReference>
<keyword evidence="4 7" id="KW-0067">ATP-binding</keyword>
<dbReference type="InterPro" id="IPR003439">
    <property type="entry name" value="ABC_transporter-like_ATP-bd"/>
</dbReference>
<evidence type="ECO:0000313" key="8">
    <source>
        <dbReference type="Proteomes" id="UP000649289"/>
    </source>
</evidence>
<organism evidence="7 8">
    <name type="scientific">Nocardioides hwasunensis</name>
    <dbReference type="NCBI Taxonomy" id="397258"/>
    <lineage>
        <taxon>Bacteria</taxon>
        <taxon>Bacillati</taxon>
        <taxon>Actinomycetota</taxon>
        <taxon>Actinomycetes</taxon>
        <taxon>Propionibacteriales</taxon>
        <taxon>Nocardioidaceae</taxon>
        <taxon>Nocardioides</taxon>
    </lineage>
</organism>
<dbReference type="PANTHER" id="PTHR42711">
    <property type="entry name" value="ABC TRANSPORTER ATP-BINDING PROTEIN"/>
    <property type="match status" value="1"/>
</dbReference>
<evidence type="ECO:0000256" key="1">
    <source>
        <dbReference type="ARBA" id="ARBA00004202"/>
    </source>
</evidence>
<dbReference type="Gene3D" id="3.40.50.300">
    <property type="entry name" value="P-loop containing nucleotide triphosphate hydrolases"/>
    <property type="match status" value="1"/>
</dbReference>
<dbReference type="EMBL" id="JACXYY010000001">
    <property type="protein sequence ID" value="MBD3913030.1"/>
    <property type="molecule type" value="Genomic_DNA"/>
</dbReference>
<evidence type="ECO:0000313" key="7">
    <source>
        <dbReference type="EMBL" id="MBD3913030.1"/>
    </source>
</evidence>
<sequence>MITISHLRKTYGRTVAVDEVSLEVAEGEVLGILGPNGAGKTTTVECVAGLRTPDSGTVRVAGLDPRADRAALTRLLGVQLQESRLQPKITVEEALRLWSALYDDPLPWRGLVERLGLEDRVRSKFRDLSGGQQQRLSIALALVGRPRAVILDELSTGLDPRARRDAWQIVRDLSADGVTVLLVTHAMEEAHQLCDRIAIIDAGRVRALDTPDALIAGASAATVTSFAVEDTVDLESLRQLGSVSGVRTDAGRIVVEGSDGAALDVLADLARQRLAPTGLRVVDGTLDTAYLQLTDGIHAHTPEEQPA</sequence>
<evidence type="ECO:0000256" key="2">
    <source>
        <dbReference type="ARBA" id="ARBA00022448"/>
    </source>
</evidence>
<reference evidence="7 8" key="1">
    <citation type="submission" date="2020-09" db="EMBL/GenBank/DDBJ databases">
        <title>novel species in genus Nocardioides.</title>
        <authorList>
            <person name="Zhang G."/>
        </authorList>
    </citation>
    <scope>NUCLEOTIDE SEQUENCE [LARGE SCALE GENOMIC DNA]</scope>
    <source>
        <strain evidence="7 8">19197</strain>
    </source>
</reference>
<dbReference type="RefSeq" id="WP_191197412.1">
    <property type="nucleotide sequence ID" value="NZ_BAAAPA010000002.1"/>
</dbReference>
<dbReference type="InterPro" id="IPR003593">
    <property type="entry name" value="AAA+_ATPase"/>
</dbReference>
<keyword evidence="5" id="KW-0046">Antibiotic resistance</keyword>
<name>A0ABR8MBW5_9ACTN</name>